<dbReference type="EMBL" id="CP042434">
    <property type="protein sequence ID" value="QEC73641.1"/>
    <property type="molecule type" value="Genomic_DNA"/>
</dbReference>
<feature type="domain" description="Calcineurin-like phosphoesterase" evidence="1">
    <location>
        <begin position="2"/>
        <end position="205"/>
    </location>
</feature>
<dbReference type="GO" id="GO:0016787">
    <property type="term" value="F:hydrolase activity"/>
    <property type="evidence" value="ECO:0007669"/>
    <property type="project" value="InterPro"/>
</dbReference>
<accession>A0A5B8VRC6</accession>
<reference evidence="2 3" key="1">
    <citation type="journal article" date="2017" name="Int. J. Syst. Evol. Microbiol.">
        <title>Arachidicoccus ginsenosidivorans sp. nov., with ginsenoside-converting activity isolated from ginseng cultivating soil.</title>
        <authorList>
            <person name="Siddiqi M.Z."/>
            <person name="Aslam Z."/>
            <person name="Im W.T."/>
        </authorList>
    </citation>
    <scope>NUCLEOTIDE SEQUENCE [LARGE SCALE GENOMIC DNA]</scope>
    <source>
        <strain evidence="2 3">Gsoil 809</strain>
    </source>
</reference>
<dbReference type="RefSeq" id="WP_146786427.1">
    <property type="nucleotide sequence ID" value="NZ_CP042434.1"/>
</dbReference>
<keyword evidence="3" id="KW-1185">Reference proteome</keyword>
<dbReference type="KEGG" id="agi:FSB73_20190"/>
<dbReference type="PANTHER" id="PTHR12905">
    <property type="entry name" value="METALLOPHOSPHOESTERASE"/>
    <property type="match status" value="1"/>
</dbReference>
<protein>
    <recommendedName>
        <fullName evidence="1">Calcineurin-like phosphoesterase domain-containing protein</fullName>
    </recommendedName>
</protein>
<evidence type="ECO:0000259" key="1">
    <source>
        <dbReference type="Pfam" id="PF00149"/>
    </source>
</evidence>
<dbReference type="AlphaFoldDB" id="A0A5B8VRC6"/>
<dbReference type="SUPFAM" id="SSF56300">
    <property type="entry name" value="Metallo-dependent phosphatases"/>
    <property type="match status" value="1"/>
</dbReference>
<dbReference type="Proteomes" id="UP000321291">
    <property type="component" value="Chromosome"/>
</dbReference>
<proteinExistence type="predicted"/>
<dbReference type="Pfam" id="PF00149">
    <property type="entry name" value="Metallophos"/>
    <property type="match status" value="1"/>
</dbReference>
<sequence>MIITHISDLHGKQDELQIPASDLLIATGDYGPGRTNLADMIRFIEWLHKQPARKKVFIAGNHDIPLSRTLPPEFNTDSVARELHRDKWHAVMANINQYPDIKYLEDETYVWEGLTIHGMPWSPKFHPERWAFNANEQQMTKHLAKIPSAVEILLSHGPAYGYMDLIPQEYAQPKEDLHRGCKKTLEVMQKRLKKLKLFAFGHIHESVTANRTGCDNYGIRMVRITNTRSVLFSNGAAVDNEYKVVNRKPLSINL</sequence>
<dbReference type="PANTHER" id="PTHR12905:SF0">
    <property type="entry name" value="CALCINEURIN-LIKE PHOSPHOESTERASE DOMAIN-CONTAINING PROTEIN"/>
    <property type="match status" value="1"/>
</dbReference>
<dbReference type="InterPro" id="IPR004843">
    <property type="entry name" value="Calcineurin-like_PHP"/>
</dbReference>
<evidence type="ECO:0000313" key="3">
    <source>
        <dbReference type="Proteomes" id="UP000321291"/>
    </source>
</evidence>
<evidence type="ECO:0000313" key="2">
    <source>
        <dbReference type="EMBL" id="QEC73641.1"/>
    </source>
</evidence>
<name>A0A5B8VRC6_9BACT</name>
<gene>
    <name evidence="2" type="ORF">FSB73_20190</name>
</gene>
<dbReference type="Gene3D" id="3.60.21.10">
    <property type="match status" value="1"/>
</dbReference>
<dbReference type="InterPro" id="IPR051693">
    <property type="entry name" value="UPF0046_metallophosphoest"/>
</dbReference>
<dbReference type="OrthoDB" id="332939at2"/>
<organism evidence="2 3">
    <name type="scientific">Arachidicoccus ginsenosidivorans</name>
    <dbReference type="NCBI Taxonomy" id="496057"/>
    <lineage>
        <taxon>Bacteria</taxon>
        <taxon>Pseudomonadati</taxon>
        <taxon>Bacteroidota</taxon>
        <taxon>Chitinophagia</taxon>
        <taxon>Chitinophagales</taxon>
        <taxon>Chitinophagaceae</taxon>
        <taxon>Arachidicoccus</taxon>
    </lineage>
</organism>
<dbReference type="InterPro" id="IPR029052">
    <property type="entry name" value="Metallo-depent_PP-like"/>
</dbReference>